<dbReference type="Gene3D" id="4.10.280.10">
    <property type="entry name" value="Helix-loop-helix DNA-binding domain"/>
    <property type="match status" value="1"/>
</dbReference>
<feature type="domain" description="BHLH" evidence="7">
    <location>
        <begin position="15"/>
        <end position="76"/>
    </location>
</feature>
<keyword evidence="6" id="KW-0539">Nucleus</keyword>
<dbReference type="EnsemblMetazoa" id="AMAM006408-RA">
    <property type="protein sequence ID" value="AMAM006408-PA"/>
    <property type="gene ID" value="AMAM006408"/>
</dbReference>
<proteinExistence type="inferred from homology"/>
<evidence type="ECO:0000256" key="4">
    <source>
        <dbReference type="ARBA" id="ARBA00023125"/>
    </source>
</evidence>
<dbReference type="GO" id="GO:0046983">
    <property type="term" value="F:protein dimerization activity"/>
    <property type="evidence" value="ECO:0007669"/>
    <property type="project" value="InterPro"/>
</dbReference>
<keyword evidence="4" id="KW-0238">DNA-binding</keyword>
<accession>A0A182SGP2</accession>
<protein>
    <recommendedName>
        <fullName evidence="7">BHLH domain-containing protein</fullName>
    </recommendedName>
</protein>
<name>A0A182SGP2_9DIPT</name>
<dbReference type="GO" id="GO:0000981">
    <property type="term" value="F:DNA-binding transcription factor activity, RNA polymerase II-specific"/>
    <property type="evidence" value="ECO:0007669"/>
    <property type="project" value="TreeGrafter"/>
</dbReference>
<dbReference type="InterPro" id="IPR011598">
    <property type="entry name" value="bHLH_dom"/>
</dbReference>
<evidence type="ECO:0000256" key="2">
    <source>
        <dbReference type="ARBA" id="ARBA00008289"/>
    </source>
</evidence>
<dbReference type="SMART" id="SM00353">
    <property type="entry name" value="HLH"/>
    <property type="match status" value="1"/>
</dbReference>
<dbReference type="AlphaFoldDB" id="A0A182SGP2"/>
<reference evidence="9" key="1">
    <citation type="submission" date="2013-09" db="EMBL/GenBank/DDBJ databases">
        <title>The Genome Sequence of Anopheles maculatus species B.</title>
        <authorList>
            <consortium name="The Broad Institute Genomics Platform"/>
            <person name="Neafsey D.E."/>
            <person name="Besansky N."/>
            <person name="Howell P."/>
            <person name="Walton C."/>
            <person name="Young S.K."/>
            <person name="Zeng Q."/>
            <person name="Gargeya S."/>
            <person name="Fitzgerald M."/>
            <person name="Haas B."/>
            <person name="Abouelleil A."/>
            <person name="Allen A.W."/>
            <person name="Alvarado L."/>
            <person name="Arachchi H.M."/>
            <person name="Berlin A.M."/>
            <person name="Chapman S.B."/>
            <person name="Gainer-Dewar J."/>
            <person name="Goldberg J."/>
            <person name="Griggs A."/>
            <person name="Gujja S."/>
            <person name="Hansen M."/>
            <person name="Howarth C."/>
            <person name="Imamovic A."/>
            <person name="Ireland A."/>
            <person name="Larimer J."/>
            <person name="McCowan C."/>
            <person name="Murphy C."/>
            <person name="Pearson M."/>
            <person name="Poon T.W."/>
            <person name="Priest M."/>
            <person name="Roberts A."/>
            <person name="Saif S."/>
            <person name="Shea T."/>
            <person name="Sisk P."/>
            <person name="Sykes S."/>
            <person name="Wortman J."/>
            <person name="Nusbaum C."/>
            <person name="Birren B."/>
        </authorList>
    </citation>
    <scope>NUCLEOTIDE SEQUENCE [LARGE SCALE GENOMIC DNA]</scope>
    <source>
        <strain evidence="9">maculatus3</strain>
    </source>
</reference>
<dbReference type="VEuPathDB" id="VectorBase:AMAM006408"/>
<evidence type="ECO:0000256" key="5">
    <source>
        <dbReference type="ARBA" id="ARBA00023163"/>
    </source>
</evidence>
<dbReference type="GO" id="GO:0000978">
    <property type="term" value="F:RNA polymerase II cis-regulatory region sequence-specific DNA binding"/>
    <property type="evidence" value="ECO:0007669"/>
    <property type="project" value="TreeGrafter"/>
</dbReference>
<dbReference type="PANTHER" id="PTHR45776">
    <property type="entry name" value="MIP04163P"/>
    <property type="match status" value="1"/>
</dbReference>
<evidence type="ECO:0000313" key="9">
    <source>
        <dbReference type="Proteomes" id="UP000075901"/>
    </source>
</evidence>
<reference evidence="8" key="2">
    <citation type="submission" date="2020-05" db="UniProtKB">
        <authorList>
            <consortium name="EnsemblMetazoa"/>
        </authorList>
    </citation>
    <scope>IDENTIFICATION</scope>
    <source>
        <strain evidence="8">maculatus3</strain>
    </source>
</reference>
<evidence type="ECO:0000256" key="3">
    <source>
        <dbReference type="ARBA" id="ARBA00023015"/>
    </source>
</evidence>
<organism evidence="8 9">
    <name type="scientific">Anopheles maculatus</name>
    <dbReference type="NCBI Taxonomy" id="74869"/>
    <lineage>
        <taxon>Eukaryota</taxon>
        <taxon>Metazoa</taxon>
        <taxon>Ecdysozoa</taxon>
        <taxon>Arthropoda</taxon>
        <taxon>Hexapoda</taxon>
        <taxon>Insecta</taxon>
        <taxon>Pterygota</taxon>
        <taxon>Neoptera</taxon>
        <taxon>Endopterygota</taxon>
        <taxon>Diptera</taxon>
        <taxon>Nematocera</taxon>
        <taxon>Culicoidea</taxon>
        <taxon>Culicidae</taxon>
        <taxon>Anophelinae</taxon>
        <taxon>Anopheles</taxon>
        <taxon>Anopheles maculatus group</taxon>
    </lineage>
</organism>
<comment type="subcellular location">
    <subcellularLocation>
        <location evidence="1">Nucleus</location>
    </subcellularLocation>
</comment>
<comment type="similarity">
    <text evidence="2">Belongs to the MiT/TFE family.</text>
</comment>
<keyword evidence="5" id="KW-0804">Transcription</keyword>
<dbReference type="PROSITE" id="PS50888">
    <property type="entry name" value="BHLH"/>
    <property type="match status" value="1"/>
</dbReference>
<dbReference type="PANTHER" id="PTHR45776:SF2">
    <property type="entry name" value="MIP04163P"/>
    <property type="match status" value="1"/>
</dbReference>
<evidence type="ECO:0000256" key="1">
    <source>
        <dbReference type="ARBA" id="ARBA00004123"/>
    </source>
</evidence>
<evidence type="ECO:0000256" key="6">
    <source>
        <dbReference type="ARBA" id="ARBA00023242"/>
    </source>
</evidence>
<dbReference type="SUPFAM" id="SSF47459">
    <property type="entry name" value="HLH, helix-loop-helix DNA-binding domain"/>
    <property type="match status" value="1"/>
</dbReference>
<evidence type="ECO:0000259" key="7">
    <source>
        <dbReference type="PROSITE" id="PS50888"/>
    </source>
</evidence>
<keyword evidence="9" id="KW-1185">Reference proteome</keyword>
<dbReference type="InterPro" id="IPR036638">
    <property type="entry name" value="HLH_DNA-bd_sf"/>
</dbReference>
<evidence type="ECO:0000313" key="8">
    <source>
        <dbReference type="EnsemblMetazoa" id="AMAM006408-PA"/>
    </source>
</evidence>
<keyword evidence="3" id="KW-0805">Transcription regulation</keyword>
<dbReference type="GO" id="GO:0005634">
    <property type="term" value="C:nucleus"/>
    <property type="evidence" value="ECO:0007669"/>
    <property type="project" value="UniProtKB-SubCell"/>
</dbReference>
<dbReference type="Proteomes" id="UP000075901">
    <property type="component" value="Unassembled WGS sequence"/>
</dbReference>
<dbReference type="Pfam" id="PF00010">
    <property type="entry name" value="HLH"/>
    <property type="match status" value="1"/>
</dbReference>
<sequence>MACSVTSSRDIAEEKLPGDTVHVERRRRFNINDKIKELGTLLPKNMEGSSSELNGKDGRVNKGTILKGTVDYVKELKLEVSMLRRNDELVMALRNENAMLLKRVASKVEQQLAPSKDGIIGVTFYIFVDMCENNLQLENHANRLQSLRKELNYVKETDWQYDSIEKILGQN</sequence>